<evidence type="ECO:0000313" key="3">
    <source>
        <dbReference type="EMBL" id="KAJ6399910.1"/>
    </source>
</evidence>
<dbReference type="Pfam" id="PF03909">
    <property type="entry name" value="BSD"/>
    <property type="match status" value="1"/>
</dbReference>
<evidence type="ECO:0000313" key="4">
    <source>
        <dbReference type="Proteomes" id="UP001162972"/>
    </source>
</evidence>
<dbReference type="EMBL" id="JAPFFJ010000019">
    <property type="protein sequence ID" value="KAJ6399910.1"/>
    <property type="molecule type" value="Genomic_DNA"/>
</dbReference>
<dbReference type="Gene3D" id="1.10.3970.10">
    <property type="entry name" value="BSD domain"/>
    <property type="match status" value="1"/>
</dbReference>
<dbReference type="Proteomes" id="UP001162972">
    <property type="component" value="Chromosome 14"/>
</dbReference>
<feature type="compositionally biased region" description="Basic and acidic residues" evidence="1">
    <location>
        <begin position="38"/>
        <end position="47"/>
    </location>
</feature>
<reference evidence="3 4" key="1">
    <citation type="journal article" date="2023" name="Int. J. Mol. Sci.">
        <title>De Novo Assembly and Annotation of 11 Diverse Shrub Willow (Salix) Genomes Reveals Novel Gene Organization in Sex-Linked Regions.</title>
        <authorList>
            <person name="Hyden B."/>
            <person name="Feng K."/>
            <person name="Yates T.B."/>
            <person name="Jawdy S."/>
            <person name="Cereghino C."/>
            <person name="Smart L.B."/>
            <person name="Muchero W."/>
        </authorList>
    </citation>
    <scope>NUCLEOTIDE SEQUENCE [LARGE SCALE GENOMIC DNA]</scope>
    <source>
        <tissue evidence="3">Shoot tip</tissue>
    </source>
</reference>
<comment type="caution">
    <text evidence="3">The sequence shown here is derived from an EMBL/GenBank/DDBJ whole genome shotgun (WGS) entry which is preliminary data.</text>
</comment>
<feature type="compositionally biased region" description="Basic and acidic residues" evidence="1">
    <location>
        <begin position="110"/>
        <end position="122"/>
    </location>
</feature>
<dbReference type="SUPFAM" id="SSF140383">
    <property type="entry name" value="BSD domain-like"/>
    <property type="match status" value="1"/>
</dbReference>
<organism evidence="3 4">
    <name type="scientific">Salix udensis</name>
    <dbReference type="NCBI Taxonomy" id="889485"/>
    <lineage>
        <taxon>Eukaryota</taxon>
        <taxon>Viridiplantae</taxon>
        <taxon>Streptophyta</taxon>
        <taxon>Embryophyta</taxon>
        <taxon>Tracheophyta</taxon>
        <taxon>Spermatophyta</taxon>
        <taxon>Magnoliopsida</taxon>
        <taxon>eudicotyledons</taxon>
        <taxon>Gunneridae</taxon>
        <taxon>Pentapetalae</taxon>
        <taxon>rosids</taxon>
        <taxon>fabids</taxon>
        <taxon>Malpighiales</taxon>
        <taxon>Salicaceae</taxon>
        <taxon>Saliceae</taxon>
        <taxon>Salix</taxon>
    </lineage>
</organism>
<dbReference type="InterPro" id="IPR005607">
    <property type="entry name" value="BSD_dom"/>
</dbReference>
<evidence type="ECO:0000259" key="2">
    <source>
        <dbReference type="PROSITE" id="PS50858"/>
    </source>
</evidence>
<name>A0AAD6J994_9ROSI</name>
<dbReference type="SMART" id="SM00751">
    <property type="entry name" value="BSD"/>
    <property type="match status" value="1"/>
</dbReference>
<keyword evidence="4" id="KW-1185">Reference proteome</keyword>
<dbReference type="PROSITE" id="PS50858">
    <property type="entry name" value="BSD"/>
    <property type="match status" value="1"/>
</dbReference>
<dbReference type="PANTHER" id="PTHR31923:SF27">
    <property type="entry name" value="BSD DOMAIN-CONTAINING PROTEIN"/>
    <property type="match status" value="1"/>
</dbReference>
<accession>A0AAD6J994</accession>
<feature type="region of interest" description="Disordered" evidence="1">
    <location>
        <begin position="1"/>
        <end position="73"/>
    </location>
</feature>
<feature type="compositionally biased region" description="Polar residues" evidence="1">
    <location>
        <begin position="26"/>
        <end position="36"/>
    </location>
</feature>
<dbReference type="InterPro" id="IPR035925">
    <property type="entry name" value="BSD_dom_sf"/>
</dbReference>
<feature type="domain" description="BSD" evidence="2">
    <location>
        <begin position="220"/>
        <end position="272"/>
    </location>
</feature>
<evidence type="ECO:0000256" key="1">
    <source>
        <dbReference type="SAM" id="MobiDB-lite"/>
    </source>
</evidence>
<proteinExistence type="predicted"/>
<dbReference type="PANTHER" id="PTHR31923">
    <property type="entry name" value="BSD DOMAIN-CONTAINING PROTEIN"/>
    <property type="match status" value="1"/>
</dbReference>
<gene>
    <name evidence="3" type="ORF">OIU84_015545</name>
</gene>
<sequence length="491" mass="55462">MSWLARSIATSLRIDGEDDHPENDVASRTPNNSSPVKGNEEERRRENGINNEVQLKELEVEDEEEERRGVKEDLTELKQTLTRQLWGVASFLAPPPDHSVSNLDQSQPSDRSESSCDEREPSDSGIGHDFSEIGGRLRNMSKMASNYFPFGSEENGRENFRGENLEELETGEFGGEDGDDNDWELEGAVGITDEVLAFARNIARHPETWLDFPLDEEEDLDDFDMSDTQREHVLAIERFAPRLAALRIELCPCHMTESYFWKVYFVLLYSRLHKHDAEILSTPQVMEARATWIQELHKQTKPESGWFGSARVKDDDNVLHEDFECARTFDFSQATITTTDYETVKHPIVSTEMHFVDKSAIEEKTVIKTVDKDVLLVGSSLKTVVPNYEEDEDDWLNEEDSDLGGYKTIIPVGNEEDFSFSDLEDDASNSIPINSKRVSEDETVKSSGMNTRAEDMDNSLHGCEPYSGGGGWGWGVEGFYDASCLGSSFCT</sequence>
<feature type="region of interest" description="Disordered" evidence="1">
    <location>
        <begin position="96"/>
        <end position="133"/>
    </location>
</feature>
<dbReference type="AlphaFoldDB" id="A0AAD6J994"/>
<protein>
    <recommendedName>
        <fullName evidence="2">BSD domain-containing protein</fullName>
    </recommendedName>
</protein>